<dbReference type="VEuPathDB" id="FungiDB:PYU1_G012051"/>
<reference evidence="3" key="2">
    <citation type="submission" date="2010-04" db="EMBL/GenBank/DDBJ databases">
        <authorList>
            <person name="Buell R."/>
            <person name="Hamilton J."/>
            <person name="Hostetler J."/>
        </authorList>
    </citation>
    <scope>NUCLEOTIDE SEQUENCE [LARGE SCALE GENOMIC DNA]</scope>
    <source>
        <strain evidence="3">DAOM:BR144</strain>
    </source>
</reference>
<reference evidence="3" key="1">
    <citation type="journal article" date="2010" name="Genome Biol.">
        <title>Genome sequence of the necrotrophic plant pathogen Pythium ultimum reveals original pathogenicity mechanisms and effector repertoire.</title>
        <authorList>
            <person name="Levesque C.A."/>
            <person name="Brouwer H."/>
            <person name="Cano L."/>
            <person name="Hamilton J.P."/>
            <person name="Holt C."/>
            <person name="Huitema E."/>
            <person name="Raffaele S."/>
            <person name="Robideau G.P."/>
            <person name="Thines M."/>
            <person name="Win J."/>
            <person name="Zerillo M.M."/>
            <person name="Beakes G.W."/>
            <person name="Boore J.L."/>
            <person name="Busam D."/>
            <person name="Dumas B."/>
            <person name="Ferriera S."/>
            <person name="Fuerstenberg S.I."/>
            <person name="Gachon C.M."/>
            <person name="Gaulin E."/>
            <person name="Govers F."/>
            <person name="Grenville-Briggs L."/>
            <person name="Horner N."/>
            <person name="Hostetler J."/>
            <person name="Jiang R.H."/>
            <person name="Johnson J."/>
            <person name="Krajaejun T."/>
            <person name="Lin H."/>
            <person name="Meijer H.J."/>
            <person name="Moore B."/>
            <person name="Morris P."/>
            <person name="Phuntmart V."/>
            <person name="Puiu D."/>
            <person name="Shetty J."/>
            <person name="Stajich J.E."/>
            <person name="Tripathy S."/>
            <person name="Wawra S."/>
            <person name="van West P."/>
            <person name="Whitty B.R."/>
            <person name="Coutinho P.M."/>
            <person name="Henrissat B."/>
            <person name="Martin F."/>
            <person name="Thomas P.D."/>
            <person name="Tyler B.M."/>
            <person name="De Vries R.P."/>
            <person name="Kamoun S."/>
            <person name="Yandell M."/>
            <person name="Tisserat N."/>
            <person name="Buell C.R."/>
        </authorList>
    </citation>
    <scope>NUCLEOTIDE SEQUENCE</scope>
    <source>
        <strain evidence="3">DAOM:BR144</strain>
    </source>
</reference>
<dbReference type="InParanoid" id="K3X4C8"/>
<evidence type="ECO:0000256" key="1">
    <source>
        <dbReference type="SAM" id="MobiDB-lite"/>
    </source>
</evidence>
<dbReference type="Proteomes" id="UP000019132">
    <property type="component" value="Unassembled WGS sequence"/>
</dbReference>
<feature type="region of interest" description="Disordered" evidence="1">
    <location>
        <begin position="43"/>
        <end position="65"/>
    </location>
</feature>
<proteinExistence type="predicted"/>
<dbReference type="EMBL" id="GL376621">
    <property type="status" value="NOT_ANNOTATED_CDS"/>
    <property type="molecule type" value="Genomic_DNA"/>
</dbReference>
<dbReference type="AlphaFoldDB" id="K3X4C8"/>
<name>K3X4C8_GLOUD</name>
<dbReference type="eggNOG" id="ENOG502SVUC">
    <property type="taxonomic scope" value="Eukaryota"/>
</dbReference>
<protein>
    <submittedName>
        <fullName evidence="2">Uncharacterized protein</fullName>
    </submittedName>
</protein>
<evidence type="ECO:0000313" key="2">
    <source>
        <dbReference type="EnsemblProtists" id="PYU1_T012077"/>
    </source>
</evidence>
<organism evidence="2 3">
    <name type="scientific">Globisporangium ultimum (strain ATCC 200006 / CBS 805.95 / DAOM BR144)</name>
    <name type="common">Pythium ultimum</name>
    <dbReference type="NCBI Taxonomy" id="431595"/>
    <lineage>
        <taxon>Eukaryota</taxon>
        <taxon>Sar</taxon>
        <taxon>Stramenopiles</taxon>
        <taxon>Oomycota</taxon>
        <taxon>Peronosporomycetes</taxon>
        <taxon>Pythiales</taxon>
        <taxon>Pythiaceae</taxon>
        <taxon>Globisporangium</taxon>
    </lineage>
</organism>
<accession>K3X4C8</accession>
<reference evidence="2" key="3">
    <citation type="submission" date="2015-02" db="UniProtKB">
        <authorList>
            <consortium name="EnsemblProtists"/>
        </authorList>
    </citation>
    <scope>IDENTIFICATION</scope>
    <source>
        <strain evidence="2">DAOM BR144</strain>
    </source>
</reference>
<sequence>MQQRQVASVNRQEMAVKAATLRFEDPARHGVVSPKKLLLKSAALARPHSSHSHQPETAESTETDLKRRMRADARRALMNYSGTAWDAVKANDLEILQCFVLVEGTSRLLSRGSPDLIDGGRSLLHCAA</sequence>
<dbReference type="HOGENOM" id="CLU_1965418_0_0_1"/>
<evidence type="ECO:0000313" key="3">
    <source>
        <dbReference type="Proteomes" id="UP000019132"/>
    </source>
</evidence>
<keyword evidence="3" id="KW-1185">Reference proteome</keyword>
<dbReference type="EnsemblProtists" id="PYU1_T012077">
    <property type="protein sequence ID" value="PYU1_T012077"/>
    <property type="gene ID" value="PYU1_G012051"/>
</dbReference>
<dbReference type="STRING" id="431595.K3X4C8"/>